<keyword evidence="10" id="KW-1185">Reference proteome</keyword>
<dbReference type="AlphaFoldDB" id="A0AAE0K6Z1"/>
<keyword evidence="4" id="KW-1015">Disulfide bond</keyword>
<dbReference type="GO" id="GO:0004364">
    <property type="term" value="F:glutathione transferase activity"/>
    <property type="evidence" value="ECO:0007669"/>
    <property type="project" value="UniProtKB-EC"/>
</dbReference>
<dbReference type="PANTHER" id="PTHR45694:SF18">
    <property type="entry name" value="GLUTAREDOXIN-1-RELATED"/>
    <property type="match status" value="1"/>
</dbReference>
<dbReference type="GO" id="GO:0005737">
    <property type="term" value="C:cytoplasm"/>
    <property type="evidence" value="ECO:0007669"/>
    <property type="project" value="TreeGrafter"/>
</dbReference>
<dbReference type="NCBIfam" id="TIGR02180">
    <property type="entry name" value="GRX_euk"/>
    <property type="match status" value="1"/>
</dbReference>
<evidence type="ECO:0000259" key="8">
    <source>
        <dbReference type="Pfam" id="PF00462"/>
    </source>
</evidence>
<evidence type="ECO:0000256" key="7">
    <source>
        <dbReference type="ARBA" id="ARBA00047960"/>
    </source>
</evidence>
<keyword evidence="5" id="KW-0676">Redox-active center</keyword>
<evidence type="ECO:0000256" key="1">
    <source>
        <dbReference type="ARBA" id="ARBA00000217"/>
    </source>
</evidence>
<dbReference type="PRINTS" id="PR00160">
    <property type="entry name" value="GLUTAREDOXIN"/>
</dbReference>
<dbReference type="PROSITE" id="PS51354">
    <property type="entry name" value="GLUTAREDOXIN_2"/>
    <property type="match status" value="1"/>
</dbReference>
<comment type="catalytic activity">
    <reaction evidence="1">
        <text>2 glutathione + H2O2 = glutathione disulfide + 2 H2O</text>
        <dbReference type="Rhea" id="RHEA:16833"/>
        <dbReference type="ChEBI" id="CHEBI:15377"/>
        <dbReference type="ChEBI" id="CHEBI:16240"/>
        <dbReference type="ChEBI" id="CHEBI:57925"/>
        <dbReference type="ChEBI" id="CHEBI:58297"/>
        <dbReference type="EC" id="1.11.1.9"/>
    </reaction>
</comment>
<name>A0AAE0K6Z1_9PEZI</name>
<dbReference type="Proteomes" id="UP001285441">
    <property type="component" value="Unassembled WGS sequence"/>
</dbReference>
<dbReference type="EMBL" id="JAULSW010000009">
    <property type="protein sequence ID" value="KAK3370475.1"/>
    <property type="molecule type" value="Genomic_DNA"/>
</dbReference>
<protein>
    <submittedName>
        <fullName evidence="9">Thioredoxin-like protein</fullName>
    </submittedName>
</protein>
<dbReference type="InterPro" id="IPR011899">
    <property type="entry name" value="Glutaredoxin_euk/vir"/>
</dbReference>
<feature type="domain" description="Glutaredoxin" evidence="8">
    <location>
        <begin position="33"/>
        <end position="95"/>
    </location>
</feature>
<dbReference type="InterPro" id="IPR036249">
    <property type="entry name" value="Thioredoxin-like_sf"/>
</dbReference>
<dbReference type="Pfam" id="PF00462">
    <property type="entry name" value="Glutaredoxin"/>
    <property type="match status" value="1"/>
</dbReference>
<evidence type="ECO:0000256" key="6">
    <source>
        <dbReference type="ARBA" id="ARBA00035808"/>
    </source>
</evidence>
<dbReference type="InterPro" id="IPR002109">
    <property type="entry name" value="Glutaredoxin"/>
</dbReference>
<evidence type="ECO:0000313" key="9">
    <source>
        <dbReference type="EMBL" id="KAK3370475.1"/>
    </source>
</evidence>
<gene>
    <name evidence="9" type="ORF">B0H63DRAFT_316479</name>
</gene>
<proteinExistence type="predicted"/>
<evidence type="ECO:0000256" key="4">
    <source>
        <dbReference type="ARBA" id="ARBA00023157"/>
    </source>
</evidence>
<keyword evidence="3" id="KW-0249">Electron transport</keyword>
<comment type="caution">
    <text evidence="9">The sequence shown here is derived from an EMBL/GenBank/DDBJ whole genome shotgun (WGS) entry which is preliminary data.</text>
</comment>
<dbReference type="InterPro" id="IPR011767">
    <property type="entry name" value="GLR_AS"/>
</dbReference>
<dbReference type="FunFam" id="3.40.30.10:FF:000026">
    <property type="entry name" value="Glutaredoxin 2"/>
    <property type="match status" value="1"/>
</dbReference>
<reference evidence="9" key="1">
    <citation type="journal article" date="2023" name="Mol. Phylogenet. Evol.">
        <title>Genome-scale phylogeny and comparative genomics of the fungal order Sordariales.</title>
        <authorList>
            <person name="Hensen N."/>
            <person name="Bonometti L."/>
            <person name="Westerberg I."/>
            <person name="Brannstrom I.O."/>
            <person name="Guillou S."/>
            <person name="Cros-Aarteil S."/>
            <person name="Calhoun S."/>
            <person name="Haridas S."/>
            <person name="Kuo A."/>
            <person name="Mondo S."/>
            <person name="Pangilinan J."/>
            <person name="Riley R."/>
            <person name="LaButti K."/>
            <person name="Andreopoulos B."/>
            <person name="Lipzen A."/>
            <person name="Chen C."/>
            <person name="Yan M."/>
            <person name="Daum C."/>
            <person name="Ng V."/>
            <person name="Clum A."/>
            <person name="Steindorff A."/>
            <person name="Ohm R.A."/>
            <person name="Martin F."/>
            <person name="Silar P."/>
            <person name="Natvig D.O."/>
            <person name="Lalanne C."/>
            <person name="Gautier V."/>
            <person name="Ament-Velasquez S.L."/>
            <person name="Kruys A."/>
            <person name="Hutchinson M.I."/>
            <person name="Powell A.J."/>
            <person name="Barry K."/>
            <person name="Miller A.N."/>
            <person name="Grigoriev I.V."/>
            <person name="Debuchy R."/>
            <person name="Gladieux P."/>
            <person name="Hiltunen Thoren M."/>
            <person name="Johannesson H."/>
        </authorList>
    </citation>
    <scope>NUCLEOTIDE SEQUENCE</scope>
    <source>
        <strain evidence="9">CBS 232.78</strain>
    </source>
</reference>
<dbReference type="CDD" id="cd03419">
    <property type="entry name" value="GRX_GRXh_1_2_like"/>
    <property type="match status" value="1"/>
</dbReference>
<dbReference type="PANTHER" id="PTHR45694">
    <property type="entry name" value="GLUTAREDOXIN 2"/>
    <property type="match status" value="1"/>
</dbReference>
<evidence type="ECO:0000256" key="5">
    <source>
        <dbReference type="ARBA" id="ARBA00023284"/>
    </source>
</evidence>
<keyword evidence="2" id="KW-0813">Transport</keyword>
<accession>A0AAE0K6Z1</accession>
<reference evidence="9" key="2">
    <citation type="submission" date="2023-06" db="EMBL/GenBank/DDBJ databases">
        <authorList>
            <consortium name="Lawrence Berkeley National Laboratory"/>
            <person name="Haridas S."/>
            <person name="Hensen N."/>
            <person name="Bonometti L."/>
            <person name="Westerberg I."/>
            <person name="Brannstrom I.O."/>
            <person name="Guillou S."/>
            <person name="Cros-Aarteil S."/>
            <person name="Calhoun S."/>
            <person name="Kuo A."/>
            <person name="Mondo S."/>
            <person name="Pangilinan J."/>
            <person name="Riley R."/>
            <person name="LaButti K."/>
            <person name="Andreopoulos B."/>
            <person name="Lipzen A."/>
            <person name="Chen C."/>
            <person name="Yanf M."/>
            <person name="Daum C."/>
            <person name="Ng V."/>
            <person name="Clum A."/>
            <person name="Steindorff A."/>
            <person name="Ohm R."/>
            <person name="Martin F."/>
            <person name="Silar P."/>
            <person name="Natvig D."/>
            <person name="Lalanne C."/>
            <person name="Gautier V."/>
            <person name="Ament-velasquez S.L."/>
            <person name="Kruys A."/>
            <person name="Hutchinson M.I."/>
            <person name="Powell A.J."/>
            <person name="Barry K."/>
            <person name="Miller A.N."/>
            <person name="Grigoriev I.V."/>
            <person name="Debuchy R."/>
            <person name="Gladieux P."/>
            <person name="Thoren M.H."/>
            <person name="Johannesson H."/>
        </authorList>
    </citation>
    <scope>NUCLEOTIDE SEQUENCE</scope>
    <source>
        <strain evidence="9">CBS 232.78</strain>
    </source>
</reference>
<dbReference type="GO" id="GO:0015038">
    <property type="term" value="F:glutathione disulfide oxidoreductase activity"/>
    <property type="evidence" value="ECO:0007669"/>
    <property type="project" value="TreeGrafter"/>
</dbReference>
<dbReference type="GO" id="GO:0005634">
    <property type="term" value="C:nucleus"/>
    <property type="evidence" value="ECO:0007669"/>
    <property type="project" value="TreeGrafter"/>
</dbReference>
<dbReference type="GO" id="GO:0034599">
    <property type="term" value="P:cellular response to oxidative stress"/>
    <property type="evidence" value="ECO:0007669"/>
    <property type="project" value="TreeGrafter"/>
</dbReference>
<dbReference type="Gene3D" id="3.40.30.10">
    <property type="entry name" value="Glutaredoxin"/>
    <property type="match status" value="1"/>
</dbReference>
<dbReference type="GO" id="GO:0004602">
    <property type="term" value="F:glutathione peroxidase activity"/>
    <property type="evidence" value="ECO:0007669"/>
    <property type="project" value="UniProtKB-EC"/>
</dbReference>
<dbReference type="PROSITE" id="PS00195">
    <property type="entry name" value="GLUTAREDOXIN_1"/>
    <property type="match status" value="1"/>
</dbReference>
<sequence length="126" mass="14126">MSFIFRRLFSSTPSAMSEAAQTKAQKLIDENAVMVFSKSYCPYCNNTKRILDSVDAKYRVYELNQESDGDDIQAALLKITGQRTVPNVFIGQKHIGGNSDLEKVASNTQQFQERLREVGAIGKDEL</sequence>
<evidence type="ECO:0000256" key="2">
    <source>
        <dbReference type="ARBA" id="ARBA00022448"/>
    </source>
</evidence>
<evidence type="ECO:0000313" key="10">
    <source>
        <dbReference type="Proteomes" id="UP001285441"/>
    </source>
</evidence>
<dbReference type="InterPro" id="IPR014025">
    <property type="entry name" value="Glutaredoxin_subgr"/>
</dbReference>
<organism evidence="9 10">
    <name type="scientific">Podospora didyma</name>
    <dbReference type="NCBI Taxonomy" id="330526"/>
    <lineage>
        <taxon>Eukaryota</taxon>
        <taxon>Fungi</taxon>
        <taxon>Dikarya</taxon>
        <taxon>Ascomycota</taxon>
        <taxon>Pezizomycotina</taxon>
        <taxon>Sordariomycetes</taxon>
        <taxon>Sordariomycetidae</taxon>
        <taxon>Sordariales</taxon>
        <taxon>Podosporaceae</taxon>
        <taxon>Podospora</taxon>
    </lineage>
</organism>
<comment type="catalytic activity">
    <reaction evidence="6">
        <text>1-chloro-2,4-dinitrobenzene + glutathione = 2,4-dinitrophenyl-S-glutathione + chloride + H(+)</text>
        <dbReference type="Rhea" id="RHEA:51220"/>
        <dbReference type="ChEBI" id="CHEBI:15378"/>
        <dbReference type="ChEBI" id="CHEBI:17996"/>
        <dbReference type="ChEBI" id="CHEBI:34718"/>
        <dbReference type="ChEBI" id="CHEBI:57925"/>
        <dbReference type="ChEBI" id="CHEBI:133977"/>
        <dbReference type="EC" id="2.5.1.18"/>
    </reaction>
</comment>
<evidence type="ECO:0000256" key="3">
    <source>
        <dbReference type="ARBA" id="ARBA00022982"/>
    </source>
</evidence>
<comment type="catalytic activity">
    <reaction evidence="7">
        <text>RX + glutathione = an S-substituted glutathione + a halide anion + H(+)</text>
        <dbReference type="Rhea" id="RHEA:16437"/>
        <dbReference type="ChEBI" id="CHEBI:15378"/>
        <dbReference type="ChEBI" id="CHEBI:16042"/>
        <dbReference type="ChEBI" id="CHEBI:17792"/>
        <dbReference type="ChEBI" id="CHEBI:57925"/>
        <dbReference type="ChEBI" id="CHEBI:90779"/>
        <dbReference type="EC" id="2.5.1.18"/>
    </reaction>
</comment>
<dbReference type="SUPFAM" id="SSF52833">
    <property type="entry name" value="Thioredoxin-like"/>
    <property type="match status" value="1"/>
</dbReference>